<gene>
    <name evidence="1" type="ORF">SDJN03_09473</name>
</gene>
<sequence length="70" mass="7816">MNILVALDEMTFVLQSRRATISIDSMLLSLQQMTIENRLLRSLHQPSFASKSFNLQGSSCEVKSISATVK</sequence>
<dbReference type="AlphaFoldDB" id="A0AAV6NGM1"/>
<accession>A0AAV6NGM1</accession>
<organism evidence="1 2">
    <name type="scientific">Cucurbita argyrosperma subsp. sororia</name>
    <dbReference type="NCBI Taxonomy" id="37648"/>
    <lineage>
        <taxon>Eukaryota</taxon>
        <taxon>Viridiplantae</taxon>
        <taxon>Streptophyta</taxon>
        <taxon>Embryophyta</taxon>
        <taxon>Tracheophyta</taxon>
        <taxon>Spermatophyta</taxon>
        <taxon>Magnoliopsida</taxon>
        <taxon>eudicotyledons</taxon>
        <taxon>Gunneridae</taxon>
        <taxon>Pentapetalae</taxon>
        <taxon>rosids</taxon>
        <taxon>fabids</taxon>
        <taxon>Cucurbitales</taxon>
        <taxon>Cucurbitaceae</taxon>
        <taxon>Cucurbiteae</taxon>
        <taxon>Cucurbita</taxon>
    </lineage>
</organism>
<feature type="non-terminal residue" evidence="1">
    <location>
        <position position="1"/>
    </location>
</feature>
<proteinExistence type="predicted"/>
<comment type="caution">
    <text evidence="1">The sequence shown here is derived from an EMBL/GenBank/DDBJ whole genome shotgun (WGS) entry which is preliminary data.</text>
</comment>
<dbReference type="Proteomes" id="UP000685013">
    <property type="component" value="Chromosome 6"/>
</dbReference>
<reference evidence="1 2" key="1">
    <citation type="journal article" date="2021" name="Hortic Res">
        <title>The domestication of Cucurbita argyrosperma as revealed by the genome of its wild relative.</title>
        <authorList>
            <person name="Barrera-Redondo J."/>
            <person name="Sanchez-de la Vega G."/>
            <person name="Aguirre-Liguori J.A."/>
            <person name="Castellanos-Morales G."/>
            <person name="Gutierrez-Guerrero Y.T."/>
            <person name="Aguirre-Dugua X."/>
            <person name="Aguirre-Planter E."/>
            <person name="Tenaillon M.I."/>
            <person name="Lira-Saade R."/>
            <person name="Eguiarte L.E."/>
        </authorList>
    </citation>
    <scope>NUCLEOTIDE SEQUENCE [LARGE SCALE GENOMIC DNA]</scope>
    <source>
        <strain evidence="1">JBR-2021</strain>
    </source>
</reference>
<keyword evidence="2" id="KW-1185">Reference proteome</keyword>
<protein>
    <submittedName>
        <fullName evidence="1">Uncharacterized protein</fullName>
    </submittedName>
</protein>
<evidence type="ECO:0000313" key="2">
    <source>
        <dbReference type="Proteomes" id="UP000685013"/>
    </source>
</evidence>
<evidence type="ECO:0000313" key="1">
    <source>
        <dbReference type="EMBL" id="KAG6596293.1"/>
    </source>
</evidence>
<dbReference type="EMBL" id="JAGKQH010000006">
    <property type="protein sequence ID" value="KAG6596293.1"/>
    <property type="molecule type" value="Genomic_DNA"/>
</dbReference>
<name>A0AAV6NGM1_9ROSI</name>